<gene>
    <name evidence="2" type="ORF">L596_017449</name>
</gene>
<dbReference type="EMBL" id="AZBU02000005">
    <property type="protein sequence ID" value="TKR76290.1"/>
    <property type="molecule type" value="Genomic_DNA"/>
</dbReference>
<accession>A0A4U5N204</accession>
<protein>
    <submittedName>
        <fullName evidence="2">Uncharacterized protein</fullName>
    </submittedName>
</protein>
<reference evidence="2 3" key="1">
    <citation type="journal article" date="2015" name="Genome Biol.">
        <title>Comparative genomics of Steinernema reveals deeply conserved gene regulatory networks.</title>
        <authorList>
            <person name="Dillman A.R."/>
            <person name="Macchietto M."/>
            <person name="Porter C.F."/>
            <person name="Rogers A."/>
            <person name="Williams B."/>
            <person name="Antoshechkin I."/>
            <person name="Lee M.M."/>
            <person name="Goodwin Z."/>
            <person name="Lu X."/>
            <person name="Lewis E.E."/>
            <person name="Goodrich-Blair H."/>
            <person name="Stock S.P."/>
            <person name="Adams B.J."/>
            <person name="Sternberg P.W."/>
            <person name="Mortazavi A."/>
        </authorList>
    </citation>
    <scope>NUCLEOTIDE SEQUENCE [LARGE SCALE GENOMIC DNA]</scope>
    <source>
        <strain evidence="2 3">ALL</strain>
    </source>
</reference>
<feature type="signal peptide" evidence="1">
    <location>
        <begin position="1"/>
        <end position="21"/>
    </location>
</feature>
<organism evidence="2 3">
    <name type="scientific">Steinernema carpocapsae</name>
    <name type="common">Entomopathogenic nematode</name>
    <dbReference type="NCBI Taxonomy" id="34508"/>
    <lineage>
        <taxon>Eukaryota</taxon>
        <taxon>Metazoa</taxon>
        <taxon>Ecdysozoa</taxon>
        <taxon>Nematoda</taxon>
        <taxon>Chromadorea</taxon>
        <taxon>Rhabditida</taxon>
        <taxon>Tylenchina</taxon>
        <taxon>Panagrolaimomorpha</taxon>
        <taxon>Strongyloidoidea</taxon>
        <taxon>Steinernematidae</taxon>
        <taxon>Steinernema</taxon>
    </lineage>
</organism>
<feature type="chain" id="PRO_5020654923" evidence="1">
    <location>
        <begin position="22"/>
        <end position="85"/>
    </location>
</feature>
<keyword evidence="1" id="KW-0732">Signal</keyword>
<reference evidence="2 3" key="2">
    <citation type="journal article" date="2019" name="G3 (Bethesda)">
        <title>Hybrid Assembly of the Genome of the Entomopathogenic Nematode Steinernema carpocapsae Identifies the X-Chromosome.</title>
        <authorList>
            <person name="Serra L."/>
            <person name="Macchietto M."/>
            <person name="Macias-Munoz A."/>
            <person name="McGill C.J."/>
            <person name="Rodriguez I.M."/>
            <person name="Rodriguez B."/>
            <person name="Murad R."/>
            <person name="Mortazavi A."/>
        </authorList>
    </citation>
    <scope>NUCLEOTIDE SEQUENCE [LARGE SCALE GENOMIC DNA]</scope>
    <source>
        <strain evidence="2 3">ALL</strain>
    </source>
</reference>
<name>A0A4U5N204_STECR</name>
<evidence type="ECO:0000256" key="1">
    <source>
        <dbReference type="SAM" id="SignalP"/>
    </source>
</evidence>
<evidence type="ECO:0000313" key="3">
    <source>
        <dbReference type="Proteomes" id="UP000298663"/>
    </source>
</evidence>
<comment type="caution">
    <text evidence="2">The sequence shown here is derived from an EMBL/GenBank/DDBJ whole genome shotgun (WGS) entry which is preliminary data.</text>
</comment>
<evidence type="ECO:0000313" key="2">
    <source>
        <dbReference type="EMBL" id="TKR76290.1"/>
    </source>
</evidence>
<dbReference type="Proteomes" id="UP000298663">
    <property type="component" value="Unassembled WGS sequence"/>
</dbReference>
<proteinExistence type="predicted"/>
<keyword evidence="3" id="KW-1185">Reference proteome</keyword>
<dbReference type="AlphaFoldDB" id="A0A4U5N204"/>
<sequence>MIKQALLFGIFLVLLVTTIQAEKSDESNEEPIIDCARACPPVPAKNKPCPPGTKRRFSNCSCSWICYVPQTKPPKAPTTKHPKDC</sequence>